<accession>A0ABP1FR83</accession>
<sequence>MSLPEFILERARSSAGDTRRLHDIFQRLESGNPIKVVVIGGSITCGGNTYTEDQRWINQVFQWINATWPHPEHKLTNACKPATPSMLFSFCMHQSVPDDTDLLFMEFTVNDNAGVDRIRGGGLPNLPMMDNEWRRGLERTVRKALQLPLKPAVFYLHAYQPEYEEHSFWQGGETQIDTIMKYYGIPSVSARDALYHLEIAGVDGFADAQDIAFHALTRVGHHYHNTLFRPLNKLPPPMLTDNYESTSDCLREEDLQKAAVAGQTEGWEWVDEGKTGGPLKLGWRTMEPQRSITLNMPSTVSTLAGYTGNVVMGVGYLQSYAHMGMFKVDCVSGCKCEGMPGRNANFGAQLSIYQTAYFGVSQSPECQIRITSLSNTTSGEHKIKFDTVLVATGMTESWSKWFNEMRV</sequence>
<dbReference type="PANTHER" id="PTHR34407:SF1">
    <property type="entry name" value="SGNH HYDROLASE-TYPE ESTERASE DOMAIN-CONTAINING PROTEIN"/>
    <property type="match status" value="1"/>
</dbReference>
<evidence type="ECO:0000313" key="1">
    <source>
        <dbReference type="EMBL" id="CAL5221906.1"/>
    </source>
</evidence>
<dbReference type="PANTHER" id="PTHR34407">
    <property type="entry name" value="EXPRESSED PROTEIN"/>
    <property type="match status" value="1"/>
</dbReference>
<name>A0ABP1FR83_9CHLO</name>
<dbReference type="CDD" id="cd00229">
    <property type="entry name" value="SGNH_hydrolase"/>
    <property type="match status" value="1"/>
</dbReference>
<reference evidence="1 2" key="1">
    <citation type="submission" date="2024-06" db="EMBL/GenBank/DDBJ databases">
        <authorList>
            <person name="Kraege A."/>
            <person name="Thomma B."/>
        </authorList>
    </citation>
    <scope>NUCLEOTIDE SEQUENCE [LARGE SCALE GENOMIC DNA]</scope>
</reference>
<dbReference type="SUPFAM" id="SSF52266">
    <property type="entry name" value="SGNH hydrolase"/>
    <property type="match status" value="1"/>
</dbReference>
<dbReference type="EMBL" id="CAXHTA020000006">
    <property type="protein sequence ID" value="CAL5221906.1"/>
    <property type="molecule type" value="Genomic_DNA"/>
</dbReference>
<gene>
    <name evidence="1" type="primary">g4175</name>
    <name evidence="1" type="ORF">VP750_LOCUS3565</name>
</gene>
<keyword evidence="2" id="KW-1185">Reference proteome</keyword>
<protein>
    <submittedName>
        <fullName evidence="1">G4175 protein</fullName>
    </submittedName>
</protein>
<dbReference type="Proteomes" id="UP001497392">
    <property type="component" value="Unassembled WGS sequence"/>
</dbReference>
<evidence type="ECO:0000313" key="2">
    <source>
        <dbReference type="Proteomes" id="UP001497392"/>
    </source>
</evidence>
<proteinExistence type="predicted"/>
<comment type="caution">
    <text evidence="1">The sequence shown here is derived from an EMBL/GenBank/DDBJ whole genome shotgun (WGS) entry which is preliminary data.</text>
</comment>
<organism evidence="1 2">
    <name type="scientific">Coccomyxa viridis</name>
    <dbReference type="NCBI Taxonomy" id="1274662"/>
    <lineage>
        <taxon>Eukaryota</taxon>
        <taxon>Viridiplantae</taxon>
        <taxon>Chlorophyta</taxon>
        <taxon>core chlorophytes</taxon>
        <taxon>Trebouxiophyceae</taxon>
        <taxon>Trebouxiophyceae incertae sedis</taxon>
        <taxon>Coccomyxaceae</taxon>
        <taxon>Coccomyxa</taxon>
    </lineage>
</organism>